<keyword evidence="16" id="KW-1185">Reference proteome</keyword>
<keyword evidence="6" id="KW-0862">Zinc</keyword>
<organism evidence="15 16">
    <name type="scientific">Leptidea sinapis</name>
    <dbReference type="NCBI Taxonomy" id="189913"/>
    <lineage>
        <taxon>Eukaryota</taxon>
        <taxon>Metazoa</taxon>
        <taxon>Ecdysozoa</taxon>
        <taxon>Arthropoda</taxon>
        <taxon>Hexapoda</taxon>
        <taxon>Insecta</taxon>
        <taxon>Pterygota</taxon>
        <taxon>Neoptera</taxon>
        <taxon>Endopterygota</taxon>
        <taxon>Lepidoptera</taxon>
        <taxon>Glossata</taxon>
        <taxon>Ditrysia</taxon>
        <taxon>Papilionoidea</taxon>
        <taxon>Pieridae</taxon>
        <taxon>Dismorphiinae</taxon>
        <taxon>Leptidea</taxon>
    </lineage>
</organism>
<dbReference type="Proteomes" id="UP000324832">
    <property type="component" value="Unassembled WGS sequence"/>
</dbReference>
<evidence type="ECO:0000259" key="14">
    <source>
        <dbReference type="PROSITE" id="PS50157"/>
    </source>
</evidence>
<accession>A0A5E4QQ26</accession>
<feature type="region of interest" description="Disordered" evidence="13">
    <location>
        <begin position="480"/>
        <end position="516"/>
    </location>
</feature>
<evidence type="ECO:0000256" key="11">
    <source>
        <dbReference type="ARBA" id="ARBA00023242"/>
    </source>
</evidence>
<protein>
    <recommendedName>
        <fullName evidence="14">C2H2-type domain-containing protein</fullName>
    </recommendedName>
</protein>
<feature type="domain" description="C2H2-type" evidence="14">
    <location>
        <begin position="202"/>
        <end position="231"/>
    </location>
</feature>
<dbReference type="GO" id="GO:0001817">
    <property type="term" value="P:regulation of cytokine production"/>
    <property type="evidence" value="ECO:0007669"/>
    <property type="project" value="TreeGrafter"/>
</dbReference>
<feature type="domain" description="C2H2-type" evidence="14">
    <location>
        <begin position="145"/>
        <end position="172"/>
    </location>
</feature>
<sequence length="516" mass="57625">MASPPPNPREGEEGGSEFAEETRSERTPAPQKTFIAPPASQLQTKLEFVARGGTGRSVKHTFRTVKVARRVPTLPLKPYEEGSGGASGSSEAGGSGLGRGSVPTLERRPRRDRSKRHVCNACDKRFSSPGKLSQHIFSHTGELPFACNFCEKRFNSRFKLVRHSLIHSEDKAFSCTVCGKTFSRKDHLTNHVRVHNPEKTLYTCERNDCKKSYTSLLSYRKHAALHSAEEGNLQCKICDEVFSTKQEIVYHLKVHTGSRTIKSETDKKFTCERCDRKFFTAKDVRRHLVVHTGRRDFLCPYCPQKFGRKDHLVRHVKNAHPDQSWRSAAVGTSKDPPPEATAFEKSFSSFDIEIPGSEFDVWKPVSPKQETIEGRTDVPASDIIVEIPDLELPNIKVEPLDIKLEVSRSPSEMLDYPVVYVVPPPYSQTTPELPYITTQDLSDTMNLLGSDNVESMLIDPGEGPSGLSREMLGLLDENNTTFSSEESGRSQRLPAFTQAFQTAQSPKPPPPPAPPH</sequence>
<evidence type="ECO:0000256" key="13">
    <source>
        <dbReference type="SAM" id="MobiDB-lite"/>
    </source>
</evidence>
<dbReference type="GO" id="GO:0000978">
    <property type="term" value="F:RNA polymerase II cis-regulatory region sequence-specific DNA binding"/>
    <property type="evidence" value="ECO:0007669"/>
    <property type="project" value="TreeGrafter"/>
</dbReference>
<dbReference type="FunFam" id="3.30.160.60:FF:000446">
    <property type="entry name" value="Zinc finger protein"/>
    <property type="match status" value="1"/>
</dbReference>
<evidence type="ECO:0000256" key="8">
    <source>
        <dbReference type="ARBA" id="ARBA00023125"/>
    </source>
</evidence>
<evidence type="ECO:0000256" key="6">
    <source>
        <dbReference type="ARBA" id="ARBA00022833"/>
    </source>
</evidence>
<keyword evidence="3" id="KW-0479">Metal-binding</keyword>
<gene>
    <name evidence="15" type="ORF">LSINAPIS_LOCUS10748</name>
</gene>
<name>A0A5E4QQ26_9NEOP</name>
<evidence type="ECO:0000313" key="15">
    <source>
        <dbReference type="EMBL" id="VVD00017.1"/>
    </source>
</evidence>
<evidence type="ECO:0000256" key="5">
    <source>
        <dbReference type="ARBA" id="ARBA00022771"/>
    </source>
</evidence>
<keyword evidence="11" id="KW-0539">Nucleus</keyword>
<evidence type="ECO:0000256" key="7">
    <source>
        <dbReference type="ARBA" id="ARBA00023015"/>
    </source>
</evidence>
<dbReference type="FunFam" id="3.30.160.60:FF:000256">
    <property type="entry name" value="PLAG1 like zinc finger 2"/>
    <property type="match status" value="1"/>
</dbReference>
<evidence type="ECO:0000256" key="3">
    <source>
        <dbReference type="ARBA" id="ARBA00022723"/>
    </source>
</evidence>
<dbReference type="AlphaFoldDB" id="A0A5E4QQ26"/>
<keyword evidence="8" id="KW-0238">DNA-binding</keyword>
<evidence type="ECO:0000256" key="2">
    <source>
        <dbReference type="ARBA" id="ARBA00006991"/>
    </source>
</evidence>
<dbReference type="FunFam" id="3.30.160.60:FF:001618">
    <property type="entry name" value="Zinc finger protein 16"/>
    <property type="match status" value="1"/>
</dbReference>
<keyword evidence="7" id="KW-0805">Transcription regulation</keyword>
<dbReference type="PROSITE" id="PS50157">
    <property type="entry name" value="ZINC_FINGER_C2H2_2"/>
    <property type="match status" value="7"/>
</dbReference>
<dbReference type="InterPro" id="IPR036236">
    <property type="entry name" value="Znf_C2H2_sf"/>
</dbReference>
<dbReference type="PANTHER" id="PTHR24399:SF31">
    <property type="entry name" value="ZINC FINGER PROTEIN PLAGL1"/>
    <property type="match status" value="1"/>
</dbReference>
<evidence type="ECO:0000256" key="10">
    <source>
        <dbReference type="ARBA" id="ARBA00023163"/>
    </source>
</evidence>
<comment type="subcellular location">
    <subcellularLocation>
        <location evidence="1">Nucleus</location>
    </subcellularLocation>
</comment>
<keyword evidence="4" id="KW-0677">Repeat</keyword>
<evidence type="ECO:0000256" key="9">
    <source>
        <dbReference type="ARBA" id="ARBA00023159"/>
    </source>
</evidence>
<dbReference type="GO" id="GO:0001228">
    <property type="term" value="F:DNA-binding transcription activator activity, RNA polymerase II-specific"/>
    <property type="evidence" value="ECO:0007669"/>
    <property type="project" value="TreeGrafter"/>
</dbReference>
<feature type="compositionally biased region" description="Pro residues" evidence="13">
    <location>
        <begin position="506"/>
        <end position="516"/>
    </location>
</feature>
<dbReference type="EMBL" id="FZQP02004444">
    <property type="protein sequence ID" value="VVD00017.1"/>
    <property type="molecule type" value="Genomic_DNA"/>
</dbReference>
<feature type="region of interest" description="Disordered" evidence="13">
    <location>
        <begin position="1"/>
        <end position="43"/>
    </location>
</feature>
<dbReference type="PANTHER" id="PTHR24399">
    <property type="entry name" value="ZINC FINGER AND BTB DOMAIN-CONTAINING"/>
    <property type="match status" value="1"/>
</dbReference>
<comment type="similarity">
    <text evidence="2">Belongs to the krueppel C2H2-type zinc-finger protein family.</text>
</comment>
<dbReference type="GO" id="GO:0001227">
    <property type="term" value="F:DNA-binding transcription repressor activity, RNA polymerase II-specific"/>
    <property type="evidence" value="ECO:0007669"/>
    <property type="project" value="TreeGrafter"/>
</dbReference>
<evidence type="ECO:0000256" key="1">
    <source>
        <dbReference type="ARBA" id="ARBA00004123"/>
    </source>
</evidence>
<feature type="domain" description="C2H2-type" evidence="14">
    <location>
        <begin position="117"/>
        <end position="144"/>
    </location>
</feature>
<feature type="domain" description="C2H2-type" evidence="14">
    <location>
        <begin position="233"/>
        <end position="260"/>
    </location>
</feature>
<evidence type="ECO:0000313" key="16">
    <source>
        <dbReference type="Proteomes" id="UP000324832"/>
    </source>
</evidence>
<dbReference type="SUPFAM" id="SSF57667">
    <property type="entry name" value="beta-beta-alpha zinc fingers"/>
    <property type="match status" value="4"/>
</dbReference>
<keyword evidence="5 12" id="KW-0863">Zinc-finger</keyword>
<feature type="domain" description="C2H2-type" evidence="14">
    <location>
        <begin position="269"/>
        <end position="296"/>
    </location>
</feature>
<reference evidence="15 16" key="1">
    <citation type="submission" date="2017-07" db="EMBL/GenBank/DDBJ databases">
        <authorList>
            <person name="Talla V."/>
            <person name="Backstrom N."/>
        </authorList>
    </citation>
    <scope>NUCLEOTIDE SEQUENCE [LARGE SCALE GENOMIC DNA]</scope>
</reference>
<evidence type="ECO:0000256" key="4">
    <source>
        <dbReference type="ARBA" id="ARBA00022737"/>
    </source>
</evidence>
<feature type="region of interest" description="Disordered" evidence="13">
    <location>
        <begin position="75"/>
        <end position="116"/>
    </location>
</feature>
<dbReference type="InterPro" id="IPR013087">
    <property type="entry name" value="Znf_C2H2_type"/>
</dbReference>
<keyword evidence="10" id="KW-0804">Transcription</keyword>
<keyword evidence="9" id="KW-0010">Activator</keyword>
<dbReference type="Pfam" id="PF00096">
    <property type="entry name" value="zf-C2H2"/>
    <property type="match status" value="4"/>
</dbReference>
<evidence type="ECO:0000256" key="12">
    <source>
        <dbReference type="PROSITE-ProRule" id="PRU00042"/>
    </source>
</evidence>
<dbReference type="Gene3D" id="3.30.160.60">
    <property type="entry name" value="Classic Zinc Finger"/>
    <property type="match status" value="5"/>
</dbReference>
<proteinExistence type="inferred from homology"/>
<dbReference type="GO" id="GO:0002682">
    <property type="term" value="P:regulation of immune system process"/>
    <property type="evidence" value="ECO:0007669"/>
    <property type="project" value="TreeGrafter"/>
</dbReference>
<dbReference type="FunFam" id="3.30.160.60:FF:000231">
    <property type="entry name" value="PLAG1 like zinc finger 2"/>
    <property type="match status" value="1"/>
</dbReference>
<dbReference type="OrthoDB" id="3533395at2759"/>
<dbReference type="GO" id="GO:0008270">
    <property type="term" value="F:zinc ion binding"/>
    <property type="evidence" value="ECO:0007669"/>
    <property type="project" value="UniProtKB-KW"/>
</dbReference>
<dbReference type="GO" id="GO:0005654">
    <property type="term" value="C:nucleoplasm"/>
    <property type="evidence" value="ECO:0007669"/>
    <property type="project" value="TreeGrafter"/>
</dbReference>
<feature type="domain" description="C2H2-type" evidence="14">
    <location>
        <begin position="173"/>
        <end position="200"/>
    </location>
</feature>
<dbReference type="SMART" id="SM00355">
    <property type="entry name" value="ZnF_C2H2"/>
    <property type="match status" value="7"/>
</dbReference>
<feature type="domain" description="C2H2-type" evidence="14">
    <location>
        <begin position="297"/>
        <end position="325"/>
    </location>
</feature>
<feature type="compositionally biased region" description="Gly residues" evidence="13">
    <location>
        <begin position="82"/>
        <end position="99"/>
    </location>
</feature>
<dbReference type="PROSITE" id="PS00028">
    <property type="entry name" value="ZINC_FINGER_C2H2_1"/>
    <property type="match status" value="7"/>
</dbReference>